<proteinExistence type="inferred from homology"/>
<keyword evidence="5 10" id="KW-0067">ATP-binding</keyword>
<organism evidence="13 14">
    <name type="scientific">Steroidobacter gossypii</name>
    <dbReference type="NCBI Taxonomy" id="2805490"/>
    <lineage>
        <taxon>Bacteria</taxon>
        <taxon>Pseudomonadati</taxon>
        <taxon>Pseudomonadota</taxon>
        <taxon>Gammaproteobacteria</taxon>
        <taxon>Steroidobacterales</taxon>
        <taxon>Steroidobacteraceae</taxon>
        <taxon>Steroidobacter</taxon>
    </lineage>
</organism>
<comment type="caution">
    <text evidence="13">The sequence shown here is derived from an EMBL/GenBank/DDBJ whole genome shotgun (WGS) entry which is preliminary data.</text>
</comment>
<dbReference type="InterPro" id="IPR014016">
    <property type="entry name" value="UvrD-like_ATP-bd"/>
</dbReference>
<dbReference type="Gene3D" id="3.40.50.300">
    <property type="entry name" value="P-loop containing nucleotide triphosphate hydrolases"/>
    <property type="match status" value="2"/>
</dbReference>
<evidence type="ECO:0000256" key="2">
    <source>
        <dbReference type="ARBA" id="ARBA00022741"/>
    </source>
</evidence>
<dbReference type="InterPro" id="IPR027417">
    <property type="entry name" value="P-loop_NTPase"/>
</dbReference>
<dbReference type="PANTHER" id="PTHR11070">
    <property type="entry name" value="UVRD / RECB / PCRA DNA HELICASE FAMILY MEMBER"/>
    <property type="match status" value="1"/>
</dbReference>
<dbReference type="Pfam" id="PF00580">
    <property type="entry name" value="UvrD-helicase"/>
    <property type="match status" value="1"/>
</dbReference>
<dbReference type="PANTHER" id="PTHR11070:SF3">
    <property type="entry name" value="DNA 3'-5' HELICASE"/>
    <property type="match status" value="1"/>
</dbReference>
<protein>
    <recommendedName>
        <fullName evidence="8">DNA 3'-5' helicase</fullName>
        <ecNumber evidence="8">5.6.2.4</ecNumber>
    </recommendedName>
</protein>
<comment type="catalytic activity">
    <reaction evidence="7">
        <text>Couples ATP hydrolysis with the unwinding of duplex DNA by translocating in the 3'-5' direction.</text>
        <dbReference type="EC" id="5.6.2.4"/>
    </reaction>
</comment>
<gene>
    <name evidence="13" type="ORF">JM946_04985</name>
</gene>
<dbReference type="GO" id="GO:0004386">
    <property type="term" value="F:helicase activity"/>
    <property type="evidence" value="ECO:0007669"/>
    <property type="project" value="UniProtKB-KW"/>
</dbReference>
<evidence type="ECO:0000256" key="10">
    <source>
        <dbReference type="PROSITE-ProRule" id="PRU00560"/>
    </source>
</evidence>
<dbReference type="EMBL" id="JAEVLS010000001">
    <property type="protein sequence ID" value="MBM0104085.1"/>
    <property type="molecule type" value="Genomic_DNA"/>
</dbReference>
<dbReference type="CDD" id="cd17932">
    <property type="entry name" value="DEXQc_UvrD"/>
    <property type="match status" value="1"/>
</dbReference>
<keyword evidence="6" id="KW-0413">Isomerase</keyword>
<dbReference type="SUPFAM" id="SSF52540">
    <property type="entry name" value="P-loop containing nucleoside triphosphate hydrolases"/>
    <property type="match status" value="1"/>
</dbReference>
<keyword evidence="3 10" id="KW-0378">Hydrolase</keyword>
<keyword evidence="14" id="KW-1185">Reference proteome</keyword>
<evidence type="ECO:0000256" key="6">
    <source>
        <dbReference type="ARBA" id="ARBA00023235"/>
    </source>
</evidence>
<dbReference type="InterPro" id="IPR013986">
    <property type="entry name" value="DExx_box_DNA_helicase_dom_sf"/>
</dbReference>
<evidence type="ECO:0000256" key="3">
    <source>
        <dbReference type="ARBA" id="ARBA00022801"/>
    </source>
</evidence>
<evidence type="ECO:0000259" key="11">
    <source>
        <dbReference type="PROSITE" id="PS51198"/>
    </source>
</evidence>
<dbReference type="InterPro" id="IPR000212">
    <property type="entry name" value="DNA_helicase_UvrD/REP"/>
</dbReference>
<dbReference type="Gene3D" id="1.10.10.160">
    <property type="match status" value="1"/>
</dbReference>
<feature type="domain" description="UvrD-like helicase C-terminal" evidence="12">
    <location>
        <begin position="326"/>
        <end position="588"/>
    </location>
</feature>
<keyword evidence="2 10" id="KW-0547">Nucleotide-binding</keyword>
<feature type="binding site" evidence="10">
    <location>
        <begin position="48"/>
        <end position="55"/>
    </location>
    <ligand>
        <name>ATP</name>
        <dbReference type="ChEBI" id="CHEBI:30616"/>
    </ligand>
</feature>
<dbReference type="Gene3D" id="1.10.486.10">
    <property type="entry name" value="PCRA, domain 4"/>
    <property type="match status" value="1"/>
</dbReference>
<accession>A0ABS1WSY7</accession>
<dbReference type="InterPro" id="IPR014017">
    <property type="entry name" value="DNA_helicase_UvrD-like_C"/>
</dbReference>
<evidence type="ECO:0000259" key="12">
    <source>
        <dbReference type="PROSITE" id="PS51217"/>
    </source>
</evidence>
<evidence type="ECO:0000256" key="1">
    <source>
        <dbReference type="ARBA" id="ARBA00009922"/>
    </source>
</evidence>
<evidence type="ECO:0000256" key="4">
    <source>
        <dbReference type="ARBA" id="ARBA00022806"/>
    </source>
</evidence>
<dbReference type="PROSITE" id="PS51217">
    <property type="entry name" value="UVRD_HELICASE_CTER"/>
    <property type="match status" value="1"/>
</dbReference>
<dbReference type="Pfam" id="PF13361">
    <property type="entry name" value="UvrD_C"/>
    <property type="match status" value="2"/>
</dbReference>
<name>A0ABS1WSY7_9GAMM</name>
<reference evidence="13 14" key="1">
    <citation type="journal article" date="2021" name="Int. J. Syst. Evol. Microbiol.">
        <title>Steroidobacter gossypii sp. nov., isolated from soil of cotton cropping field.</title>
        <authorList>
            <person name="Huang R."/>
            <person name="Yang S."/>
            <person name="Zhen C."/>
            <person name="Liu W."/>
        </authorList>
    </citation>
    <scope>NUCLEOTIDE SEQUENCE [LARGE SCALE GENOMIC DNA]</scope>
    <source>
        <strain evidence="13 14">S1-65</strain>
    </source>
</reference>
<evidence type="ECO:0000256" key="8">
    <source>
        <dbReference type="ARBA" id="ARBA00034808"/>
    </source>
</evidence>
<evidence type="ECO:0000256" key="5">
    <source>
        <dbReference type="ARBA" id="ARBA00022840"/>
    </source>
</evidence>
<comment type="similarity">
    <text evidence="1">Belongs to the helicase family. UvrD subfamily.</text>
</comment>
<feature type="domain" description="UvrD-like helicase ATP-binding" evidence="11">
    <location>
        <begin position="27"/>
        <end position="325"/>
    </location>
</feature>
<dbReference type="PROSITE" id="PS51198">
    <property type="entry name" value="UVRD_HELICASE_ATP_BIND"/>
    <property type="match status" value="1"/>
</dbReference>
<evidence type="ECO:0000256" key="7">
    <source>
        <dbReference type="ARBA" id="ARBA00034617"/>
    </source>
</evidence>
<evidence type="ECO:0000256" key="9">
    <source>
        <dbReference type="ARBA" id="ARBA00048988"/>
    </source>
</evidence>
<keyword evidence="4 10" id="KW-0347">Helicase</keyword>
<evidence type="ECO:0000313" key="14">
    <source>
        <dbReference type="Proteomes" id="UP000661077"/>
    </source>
</evidence>
<dbReference type="EC" id="5.6.2.4" evidence="8"/>
<dbReference type="RefSeq" id="WP_203166027.1">
    <property type="nucleotide sequence ID" value="NZ_JAEVLS010000001.1"/>
</dbReference>
<sequence>MSIAASTAQDSAPVSAFGEGLNAAQRRAALYGARTADGFSAGPLLIIAGAGTGKTNTLAHRVAHLLLEGVPPERILLLTFTRRAAQEMLRRAERIATQALADSPRGGAIHINAARLLWSGTYHSIGNRLIREYAHVVGLEPSFSVLDRGDAADLLDVVRQELGFSKKEKRFPRKDTCLAIYSHKVNSRAPLAQTLQDFFPWCAEWGDELGKLFRRYVEIKHSQQLLDYDDLLLYWHLLVQEGQLAQDIGARFSHVLIDEYQDTNTLQAEIVMAMKPQGTGVCVVGDDAQAIYSFRAATVENILEFPTRFSPAAEVIKLEHNYRSVQPILDAANCLMSDSPRQYQKELRSGRASSRRPVYVSVQDDKAQSLYVVEQILAAREQGVPLRRQAVLMRNSHHGDVLELELIRRNIPYTKYGGLKFLEAAHVKDVLALLRWADNPKHRIAGFRVLQLLTGVGPAVADRCLKVFEASGFAWPTLASYRMPAAAEKDWAGLVELVDDLTQAREWIGQLGRLRKWYEPQLERIYDAARVRMGDIEQLERLAGQYASREQFITELTLDPPKVSSDLAGDPARDEDYLILSTIHSAKGQEWDSVYVLNVADGNFPNEHATGRPDLIEEERRLLYVAMTRAKHDLHLVAPLRYYITQQSRTGDAHVYGARSRFMTDQLMQCFEQKAWPAVPNTPASKASETKVRIDAAAALRAMWD</sequence>
<comment type="catalytic activity">
    <reaction evidence="9">
        <text>ATP + H2O = ADP + phosphate + H(+)</text>
        <dbReference type="Rhea" id="RHEA:13065"/>
        <dbReference type="ChEBI" id="CHEBI:15377"/>
        <dbReference type="ChEBI" id="CHEBI:15378"/>
        <dbReference type="ChEBI" id="CHEBI:30616"/>
        <dbReference type="ChEBI" id="CHEBI:43474"/>
        <dbReference type="ChEBI" id="CHEBI:456216"/>
        <dbReference type="EC" id="5.6.2.4"/>
    </reaction>
</comment>
<dbReference type="CDD" id="cd18807">
    <property type="entry name" value="SF1_C_UvrD"/>
    <property type="match status" value="1"/>
</dbReference>
<evidence type="ECO:0000313" key="13">
    <source>
        <dbReference type="EMBL" id="MBM0104085.1"/>
    </source>
</evidence>
<dbReference type="Proteomes" id="UP000661077">
    <property type="component" value="Unassembled WGS sequence"/>
</dbReference>